<dbReference type="AlphaFoldDB" id="A0AA41S9I8"/>
<sequence>KVGSSQYLLWPTTDESFPYVFLEYGGDSSSEFSEESCMLSECHQSTLDRLYAWEKKLYGEVKSGERIRMAYEKKCMQLRSQDVKGEDPNVCDKTRAAIRDLHTQIKVSIHSVEAVAKRIETLRDEELQPQLVELVQGLARMWKVMAACHQAQKRTLDEAKLLLAGTPSKLTSHKLSNMFSSEPHRLAQSAVNLEIELLNWKASFESWVTAQRSYVSALRNWLLRCMQCDTDTSKLPNSPRRSNGAPAIFGICIQWSRFLDAMQEGPVQAVVGANRGIDLFAAGMGSLYTQQLRDDSRRTPGGSKRFAGTPGGSKRYVGTPGGSKRFGTPAGSKRFGGVGFLPDSCRDLEIMEIRGGEEEEEEDSMSAERTAEVAMNVLCAGMSVAISSLSEFAICSADGYAELVNQWEIVSRTQPETRSIGV</sequence>
<proteinExistence type="predicted"/>
<dbReference type="PANTHER" id="PTHR21450">
    <property type="entry name" value="PROTEIN ALTERED PHOSPHATE STARVATION RESPONSE 1"/>
    <property type="match status" value="1"/>
</dbReference>
<accession>A0AA41S9I8</accession>
<comment type="caution">
    <text evidence="3">The sequence shown here is derived from an EMBL/GenBank/DDBJ whole genome shotgun (WGS) entry which is preliminary data.</text>
</comment>
<dbReference type="Proteomes" id="UP001177140">
    <property type="component" value="Unassembled WGS sequence"/>
</dbReference>
<dbReference type="Pfam" id="PF04782">
    <property type="entry name" value="DUF632"/>
    <property type="match status" value="1"/>
</dbReference>
<evidence type="ECO:0000259" key="2">
    <source>
        <dbReference type="Pfam" id="PF04782"/>
    </source>
</evidence>
<dbReference type="PANTHER" id="PTHR21450:SF3">
    <property type="entry name" value="DUF630 FAMILY PROTEIN (DUF630 AND DUF632)"/>
    <property type="match status" value="1"/>
</dbReference>
<evidence type="ECO:0000313" key="3">
    <source>
        <dbReference type="EMBL" id="MCL7032682.1"/>
    </source>
</evidence>
<organism evidence="3 4">
    <name type="scientific">Papaver nudicaule</name>
    <name type="common">Iceland poppy</name>
    <dbReference type="NCBI Taxonomy" id="74823"/>
    <lineage>
        <taxon>Eukaryota</taxon>
        <taxon>Viridiplantae</taxon>
        <taxon>Streptophyta</taxon>
        <taxon>Embryophyta</taxon>
        <taxon>Tracheophyta</taxon>
        <taxon>Spermatophyta</taxon>
        <taxon>Magnoliopsida</taxon>
        <taxon>Ranunculales</taxon>
        <taxon>Papaveraceae</taxon>
        <taxon>Papaveroideae</taxon>
        <taxon>Papaver</taxon>
    </lineage>
</organism>
<evidence type="ECO:0000256" key="1">
    <source>
        <dbReference type="SAM" id="MobiDB-lite"/>
    </source>
</evidence>
<reference evidence="3" key="1">
    <citation type="submission" date="2022-03" db="EMBL/GenBank/DDBJ databases">
        <title>A functionally conserved STORR gene fusion in Papaver species that diverged 16.8 million years ago.</title>
        <authorList>
            <person name="Catania T."/>
        </authorList>
    </citation>
    <scope>NUCLEOTIDE SEQUENCE</scope>
    <source>
        <strain evidence="3">S-191538</strain>
    </source>
</reference>
<gene>
    <name evidence="3" type="ORF">MKW94_021485</name>
</gene>
<dbReference type="InterPro" id="IPR006867">
    <property type="entry name" value="DUF632"/>
</dbReference>
<evidence type="ECO:0000313" key="4">
    <source>
        <dbReference type="Proteomes" id="UP001177140"/>
    </source>
</evidence>
<protein>
    <recommendedName>
        <fullName evidence="2">DUF632 domain-containing protein</fullName>
    </recommendedName>
</protein>
<feature type="region of interest" description="Disordered" evidence="1">
    <location>
        <begin position="292"/>
        <end position="329"/>
    </location>
</feature>
<dbReference type="EMBL" id="JAJJMA010125907">
    <property type="protein sequence ID" value="MCL7032682.1"/>
    <property type="molecule type" value="Genomic_DNA"/>
</dbReference>
<feature type="domain" description="DUF632" evidence="2">
    <location>
        <begin position="29"/>
        <end position="267"/>
    </location>
</feature>
<keyword evidence="4" id="KW-1185">Reference proteome</keyword>
<name>A0AA41S9I8_PAPNU</name>
<feature type="non-terminal residue" evidence="3">
    <location>
        <position position="1"/>
    </location>
</feature>